<dbReference type="Pfam" id="PF00067">
    <property type="entry name" value="p450"/>
    <property type="match status" value="1"/>
</dbReference>
<dbReference type="Gramene" id="TVU46660">
    <property type="protein sequence ID" value="TVU46660"/>
    <property type="gene ID" value="EJB05_06210"/>
</dbReference>
<organism evidence="2 3">
    <name type="scientific">Eragrostis curvula</name>
    <name type="common">weeping love grass</name>
    <dbReference type="NCBI Taxonomy" id="38414"/>
    <lineage>
        <taxon>Eukaryota</taxon>
        <taxon>Viridiplantae</taxon>
        <taxon>Streptophyta</taxon>
        <taxon>Embryophyta</taxon>
        <taxon>Tracheophyta</taxon>
        <taxon>Spermatophyta</taxon>
        <taxon>Magnoliopsida</taxon>
        <taxon>Liliopsida</taxon>
        <taxon>Poales</taxon>
        <taxon>Poaceae</taxon>
        <taxon>PACMAD clade</taxon>
        <taxon>Chloridoideae</taxon>
        <taxon>Eragrostideae</taxon>
        <taxon>Eragrostidinae</taxon>
        <taxon>Eragrostis</taxon>
    </lineage>
</organism>
<dbReference type="GO" id="GO:0016705">
    <property type="term" value="F:oxidoreductase activity, acting on paired donors, with incorporation or reduction of molecular oxygen"/>
    <property type="evidence" value="ECO:0007669"/>
    <property type="project" value="InterPro"/>
</dbReference>
<protein>
    <submittedName>
        <fullName evidence="2">Uncharacterized protein</fullName>
    </submittedName>
</protein>
<feature type="non-terminal residue" evidence="2">
    <location>
        <position position="1"/>
    </location>
</feature>
<name>A0A5J9WH13_9POAL</name>
<dbReference type="GO" id="GO:0020037">
    <property type="term" value="F:heme binding"/>
    <property type="evidence" value="ECO:0007669"/>
    <property type="project" value="InterPro"/>
</dbReference>
<sequence length="143" mass="15945">NVHAVATELGPAVEDHARHRGLAHVSDLFPFLKPLDLQGRRREVSGHLEKMFHILDGIVERRLAEASTSKDKRNDFLDVLLDLMSAGKIDRDNIVRTFMLDLFVAGSDTTASTVSWAMAELLRNPSVMAKEVIEEPDTARLPC</sequence>
<dbReference type="SUPFAM" id="SSF48264">
    <property type="entry name" value="Cytochrome P450"/>
    <property type="match status" value="1"/>
</dbReference>
<gene>
    <name evidence="2" type="ORF">EJB05_06210</name>
</gene>
<comment type="caution">
    <text evidence="2">The sequence shown here is derived from an EMBL/GenBank/DDBJ whole genome shotgun (WGS) entry which is preliminary data.</text>
</comment>
<dbReference type="PANTHER" id="PTHR47950:SF44">
    <property type="entry name" value="CYTOCHROME P450, FAMILY 76, SUBFAMILY C, POLYPEPTIDE 5-RELATED"/>
    <property type="match status" value="1"/>
</dbReference>
<dbReference type="Gene3D" id="1.10.630.10">
    <property type="entry name" value="Cytochrome P450"/>
    <property type="match status" value="1"/>
</dbReference>
<keyword evidence="3" id="KW-1185">Reference proteome</keyword>
<dbReference type="EMBL" id="RWGY01000004">
    <property type="protein sequence ID" value="TVU46660.1"/>
    <property type="molecule type" value="Genomic_DNA"/>
</dbReference>
<comment type="similarity">
    <text evidence="1">Belongs to the cytochrome P450 family.</text>
</comment>
<reference evidence="2 3" key="1">
    <citation type="journal article" date="2019" name="Sci. Rep.">
        <title>A high-quality genome of Eragrostis curvula grass provides insights into Poaceae evolution and supports new strategies to enhance forage quality.</title>
        <authorList>
            <person name="Carballo J."/>
            <person name="Santos B.A.C.M."/>
            <person name="Zappacosta D."/>
            <person name="Garbus I."/>
            <person name="Selva J.P."/>
            <person name="Gallo C.A."/>
            <person name="Diaz A."/>
            <person name="Albertini E."/>
            <person name="Caccamo M."/>
            <person name="Echenique V."/>
        </authorList>
    </citation>
    <scope>NUCLEOTIDE SEQUENCE [LARGE SCALE GENOMIC DNA]</scope>
    <source>
        <strain evidence="3">cv. Victoria</strain>
        <tissue evidence="2">Leaf</tissue>
    </source>
</reference>
<dbReference type="PANTHER" id="PTHR47950">
    <property type="entry name" value="CYTOCHROME P450, FAMILY 76, SUBFAMILY C, POLYPEPTIDE 5-RELATED"/>
    <property type="match status" value="1"/>
</dbReference>
<dbReference type="GO" id="GO:0004497">
    <property type="term" value="F:monooxygenase activity"/>
    <property type="evidence" value="ECO:0007669"/>
    <property type="project" value="InterPro"/>
</dbReference>
<evidence type="ECO:0000313" key="3">
    <source>
        <dbReference type="Proteomes" id="UP000324897"/>
    </source>
</evidence>
<dbReference type="InterPro" id="IPR036396">
    <property type="entry name" value="Cyt_P450_sf"/>
</dbReference>
<dbReference type="GO" id="GO:0005506">
    <property type="term" value="F:iron ion binding"/>
    <property type="evidence" value="ECO:0007669"/>
    <property type="project" value="InterPro"/>
</dbReference>
<accession>A0A5J9WH13</accession>
<proteinExistence type="inferred from homology"/>
<dbReference type="Proteomes" id="UP000324897">
    <property type="component" value="Chromosome 5"/>
</dbReference>
<dbReference type="OrthoDB" id="2789670at2759"/>
<dbReference type="AlphaFoldDB" id="A0A5J9WH13"/>
<evidence type="ECO:0000256" key="1">
    <source>
        <dbReference type="ARBA" id="ARBA00010617"/>
    </source>
</evidence>
<dbReference type="InterPro" id="IPR001128">
    <property type="entry name" value="Cyt_P450"/>
</dbReference>
<evidence type="ECO:0000313" key="2">
    <source>
        <dbReference type="EMBL" id="TVU46660.1"/>
    </source>
</evidence>